<organism evidence="3 4">
    <name type="scientific">Dendrothele bispora (strain CBS 962.96)</name>
    <dbReference type="NCBI Taxonomy" id="1314807"/>
    <lineage>
        <taxon>Eukaryota</taxon>
        <taxon>Fungi</taxon>
        <taxon>Dikarya</taxon>
        <taxon>Basidiomycota</taxon>
        <taxon>Agaricomycotina</taxon>
        <taxon>Agaricomycetes</taxon>
        <taxon>Agaricomycetidae</taxon>
        <taxon>Agaricales</taxon>
        <taxon>Agaricales incertae sedis</taxon>
        <taxon>Dendrothele</taxon>
    </lineage>
</organism>
<keyword evidence="1" id="KW-0812">Transmembrane</keyword>
<reference evidence="3 4" key="1">
    <citation type="journal article" date="2019" name="Nat. Ecol. Evol.">
        <title>Megaphylogeny resolves global patterns of mushroom evolution.</title>
        <authorList>
            <person name="Varga T."/>
            <person name="Krizsan K."/>
            <person name="Foldi C."/>
            <person name="Dima B."/>
            <person name="Sanchez-Garcia M."/>
            <person name="Sanchez-Ramirez S."/>
            <person name="Szollosi G.J."/>
            <person name="Szarkandi J.G."/>
            <person name="Papp V."/>
            <person name="Albert L."/>
            <person name="Andreopoulos W."/>
            <person name="Angelini C."/>
            <person name="Antonin V."/>
            <person name="Barry K.W."/>
            <person name="Bougher N.L."/>
            <person name="Buchanan P."/>
            <person name="Buyck B."/>
            <person name="Bense V."/>
            <person name="Catcheside P."/>
            <person name="Chovatia M."/>
            <person name="Cooper J."/>
            <person name="Damon W."/>
            <person name="Desjardin D."/>
            <person name="Finy P."/>
            <person name="Geml J."/>
            <person name="Haridas S."/>
            <person name="Hughes K."/>
            <person name="Justo A."/>
            <person name="Karasinski D."/>
            <person name="Kautmanova I."/>
            <person name="Kiss B."/>
            <person name="Kocsube S."/>
            <person name="Kotiranta H."/>
            <person name="LaButti K.M."/>
            <person name="Lechner B.E."/>
            <person name="Liimatainen K."/>
            <person name="Lipzen A."/>
            <person name="Lukacs Z."/>
            <person name="Mihaltcheva S."/>
            <person name="Morgado L.N."/>
            <person name="Niskanen T."/>
            <person name="Noordeloos M.E."/>
            <person name="Ohm R.A."/>
            <person name="Ortiz-Santana B."/>
            <person name="Ovrebo C."/>
            <person name="Racz N."/>
            <person name="Riley R."/>
            <person name="Savchenko A."/>
            <person name="Shiryaev A."/>
            <person name="Soop K."/>
            <person name="Spirin V."/>
            <person name="Szebenyi C."/>
            <person name="Tomsovsky M."/>
            <person name="Tulloss R.E."/>
            <person name="Uehling J."/>
            <person name="Grigoriev I.V."/>
            <person name="Vagvolgyi C."/>
            <person name="Papp T."/>
            <person name="Martin F.M."/>
            <person name="Miettinen O."/>
            <person name="Hibbett D.S."/>
            <person name="Nagy L.G."/>
        </authorList>
    </citation>
    <scope>NUCLEOTIDE SEQUENCE [LARGE SCALE GENOMIC DNA]</scope>
    <source>
        <strain evidence="3 4">CBS 962.96</strain>
    </source>
</reference>
<sequence>MASSYVNNPVLGPNGMFMFILTLYMQSILMFSVMEHSALSENYAISTNSDVWASTGRLQSLTVQGAVSETAFMTGLERNSDIVFAAAYAPLLNANVSLRACNGRPILPALRTLSWAVLSKQTNSIIEFSYNAPANSVRILTFVINGSASGGSTNSGGTGPSGGSTRGSFGGVLKYGQYLWNLLLGLGTRTFLNLFGLGNLMFGGKTIPALHVMLHPDGF</sequence>
<feature type="transmembrane region" description="Helical" evidence="1">
    <location>
        <begin position="15"/>
        <end position="34"/>
    </location>
</feature>
<evidence type="ECO:0000313" key="4">
    <source>
        <dbReference type="Proteomes" id="UP000297245"/>
    </source>
</evidence>
<evidence type="ECO:0000256" key="1">
    <source>
        <dbReference type="SAM" id="Phobius"/>
    </source>
</evidence>
<evidence type="ECO:0000313" key="3">
    <source>
        <dbReference type="EMBL" id="THU83581.1"/>
    </source>
</evidence>
<keyword evidence="4" id="KW-1185">Reference proteome</keyword>
<dbReference type="GO" id="GO:0046556">
    <property type="term" value="F:alpha-L-arabinofuranosidase activity"/>
    <property type="evidence" value="ECO:0007669"/>
    <property type="project" value="InterPro"/>
</dbReference>
<dbReference type="EMBL" id="ML179654">
    <property type="protein sequence ID" value="THU83581.1"/>
    <property type="molecule type" value="Genomic_DNA"/>
</dbReference>
<protein>
    <recommendedName>
        <fullName evidence="2">Alpha-L-arabinofuranosidase C-terminal domain-containing protein</fullName>
    </recommendedName>
</protein>
<keyword evidence="1" id="KW-0472">Membrane</keyword>
<dbReference type="Proteomes" id="UP000297245">
    <property type="component" value="Unassembled WGS sequence"/>
</dbReference>
<proteinExistence type="predicted"/>
<dbReference type="InterPro" id="IPR010720">
    <property type="entry name" value="Alpha-L-AF_C"/>
</dbReference>
<dbReference type="AlphaFoldDB" id="A0A4S8L597"/>
<accession>A0A4S8L597</accession>
<name>A0A4S8L597_DENBC</name>
<evidence type="ECO:0000259" key="2">
    <source>
        <dbReference type="Pfam" id="PF06964"/>
    </source>
</evidence>
<gene>
    <name evidence="3" type="ORF">K435DRAFT_930390</name>
</gene>
<dbReference type="Pfam" id="PF06964">
    <property type="entry name" value="Alpha-L-AF_C"/>
    <property type="match status" value="1"/>
</dbReference>
<keyword evidence="1" id="KW-1133">Transmembrane helix</keyword>
<dbReference type="OrthoDB" id="406864at2759"/>
<dbReference type="GO" id="GO:0046373">
    <property type="term" value="P:L-arabinose metabolic process"/>
    <property type="evidence" value="ECO:0007669"/>
    <property type="project" value="InterPro"/>
</dbReference>
<feature type="domain" description="Alpha-L-arabinofuranosidase C-terminal" evidence="2">
    <location>
        <begin position="53"/>
        <end position="97"/>
    </location>
</feature>